<dbReference type="AlphaFoldDB" id="A0A238YTB1"/>
<dbReference type="EMBL" id="FZNK01000019">
    <property type="protein sequence ID" value="SNR74516.1"/>
    <property type="molecule type" value="Genomic_DNA"/>
</dbReference>
<gene>
    <name evidence="1" type="ORF">SAMN06266787_1196</name>
</gene>
<protein>
    <submittedName>
        <fullName evidence="1">Uncharacterized protein</fullName>
    </submittedName>
</protein>
<accession>A0A238YTB1</accession>
<dbReference type="Proteomes" id="UP000198297">
    <property type="component" value="Unassembled WGS sequence"/>
</dbReference>
<evidence type="ECO:0000313" key="1">
    <source>
        <dbReference type="EMBL" id="SNR74516.1"/>
    </source>
</evidence>
<name>A0A238YTB1_HALEZ</name>
<proteinExistence type="predicted"/>
<reference evidence="1 2" key="1">
    <citation type="submission" date="2017-06" db="EMBL/GenBank/DDBJ databases">
        <authorList>
            <person name="Kim H.J."/>
            <person name="Triplett B.A."/>
        </authorList>
    </citation>
    <scope>NUCLEOTIDE SEQUENCE [LARGE SCALE GENOMIC DNA]</scope>
    <source>
        <strain evidence="1 2">DSM 19316</strain>
    </source>
</reference>
<organism evidence="1 2">
    <name type="scientific">Halorubrum ezzemoulense</name>
    <name type="common">Halorubrum chaoviator</name>
    <dbReference type="NCBI Taxonomy" id="337243"/>
    <lineage>
        <taxon>Archaea</taxon>
        <taxon>Methanobacteriati</taxon>
        <taxon>Methanobacteriota</taxon>
        <taxon>Stenosarchaea group</taxon>
        <taxon>Halobacteria</taxon>
        <taxon>Halobacteriales</taxon>
        <taxon>Haloferacaceae</taxon>
        <taxon>Halorubrum</taxon>
    </lineage>
</organism>
<sequence length="53" mass="5944">MNTEELIGEEGILDSELLFLVEIVIKRFAQCGSLIRECKRAIADKHLVEGIIS</sequence>
<evidence type="ECO:0000313" key="2">
    <source>
        <dbReference type="Proteomes" id="UP000198297"/>
    </source>
</evidence>